<proteinExistence type="predicted"/>
<name>A0A061IPJ9_CRIGR</name>
<organism evidence="1 2">
    <name type="scientific">Cricetulus griseus</name>
    <name type="common">Chinese hamster</name>
    <name type="synonym">Cricetulus barabensis griseus</name>
    <dbReference type="NCBI Taxonomy" id="10029"/>
    <lineage>
        <taxon>Eukaryota</taxon>
        <taxon>Metazoa</taxon>
        <taxon>Chordata</taxon>
        <taxon>Craniata</taxon>
        <taxon>Vertebrata</taxon>
        <taxon>Euteleostomi</taxon>
        <taxon>Mammalia</taxon>
        <taxon>Eutheria</taxon>
        <taxon>Euarchontoglires</taxon>
        <taxon>Glires</taxon>
        <taxon>Rodentia</taxon>
        <taxon>Myomorpha</taxon>
        <taxon>Muroidea</taxon>
        <taxon>Cricetidae</taxon>
        <taxon>Cricetinae</taxon>
        <taxon>Cricetulus</taxon>
    </lineage>
</organism>
<sequence length="85" mass="9710">MVSTIFAGSLVASVWRATRSSLLKNSLRKVSYQEGKSEPVKQPLKKSKLPVGRFDAPEDLHMEREPLKKFPVICPLDRKWHLKGH</sequence>
<reference evidence="2" key="1">
    <citation type="journal article" date="2013" name="Nat. Biotechnol.">
        <title>Chinese hamster genome sequenced from sorted chromosomes.</title>
        <authorList>
            <person name="Brinkrolf K."/>
            <person name="Rupp O."/>
            <person name="Laux H."/>
            <person name="Kollin F."/>
            <person name="Ernst W."/>
            <person name="Linke B."/>
            <person name="Kofler R."/>
            <person name="Romand S."/>
            <person name="Hesse F."/>
            <person name="Budach W.E."/>
            <person name="Galosy S."/>
            <person name="Muller D."/>
            <person name="Noll T."/>
            <person name="Wienberg J."/>
            <person name="Jostock T."/>
            <person name="Leonard M."/>
            <person name="Grillari J."/>
            <person name="Tauch A."/>
            <person name="Goesmann A."/>
            <person name="Helk B."/>
            <person name="Mott J.E."/>
            <person name="Puhler A."/>
            <person name="Borth N."/>
        </authorList>
    </citation>
    <scope>NUCLEOTIDE SEQUENCE [LARGE SCALE GENOMIC DNA]</scope>
    <source>
        <strain evidence="2">17A/GY</strain>
    </source>
</reference>
<dbReference type="EMBL" id="KE663924">
    <property type="protein sequence ID" value="ERE90541.1"/>
    <property type="molecule type" value="Genomic_DNA"/>
</dbReference>
<dbReference type="Proteomes" id="UP000030759">
    <property type="component" value="Unassembled WGS sequence"/>
</dbReference>
<accession>A0A061IPJ9</accession>
<dbReference type="AlphaFoldDB" id="A0A061IPJ9"/>
<evidence type="ECO:0000313" key="1">
    <source>
        <dbReference type="EMBL" id="ERE90541.1"/>
    </source>
</evidence>
<evidence type="ECO:0000313" key="2">
    <source>
        <dbReference type="Proteomes" id="UP000030759"/>
    </source>
</evidence>
<protein>
    <submittedName>
        <fullName evidence="1">Putative UPF0369 protein C6orf57 like protein</fullName>
    </submittedName>
</protein>
<gene>
    <name evidence="1" type="ORF">H671_1g1583</name>
</gene>